<dbReference type="OrthoDB" id="9796019at2"/>
<dbReference type="eggNOG" id="COG1309">
    <property type="taxonomic scope" value="Bacteria"/>
</dbReference>
<keyword evidence="1" id="KW-0805">Transcription regulation</keyword>
<evidence type="ECO:0000256" key="1">
    <source>
        <dbReference type="ARBA" id="ARBA00023015"/>
    </source>
</evidence>
<dbReference type="KEGG" id="hba:Hbal_3020"/>
<evidence type="ECO:0000313" key="8">
    <source>
        <dbReference type="Proteomes" id="UP000002745"/>
    </source>
</evidence>
<dbReference type="PANTHER" id="PTHR30055">
    <property type="entry name" value="HTH-TYPE TRANSCRIPTIONAL REGULATOR RUTR"/>
    <property type="match status" value="1"/>
</dbReference>
<dbReference type="STRING" id="582402.Hbal_3020"/>
<dbReference type="SUPFAM" id="SSF48498">
    <property type="entry name" value="Tetracyclin repressor-like, C-terminal domain"/>
    <property type="match status" value="1"/>
</dbReference>
<dbReference type="PANTHER" id="PTHR30055:SF148">
    <property type="entry name" value="TETR-FAMILY TRANSCRIPTIONAL REGULATOR"/>
    <property type="match status" value="1"/>
</dbReference>
<proteinExistence type="predicted"/>
<dbReference type="InterPro" id="IPR036271">
    <property type="entry name" value="Tet_transcr_reg_TetR-rel_C_sf"/>
</dbReference>
<evidence type="ECO:0000313" key="7">
    <source>
        <dbReference type="EMBL" id="ACT60688.1"/>
    </source>
</evidence>
<dbReference type="InterPro" id="IPR011075">
    <property type="entry name" value="TetR_C"/>
</dbReference>
<dbReference type="SUPFAM" id="SSF46689">
    <property type="entry name" value="Homeodomain-like"/>
    <property type="match status" value="1"/>
</dbReference>
<dbReference type="InterPro" id="IPR001647">
    <property type="entry name" value="HTH_TetR"/>
</dbReference>
<evidence type="ECO:0000256" key="3">
    <source>
        <dbReference type="ARBA" id="ARBA00023163"/>
    </source>
</evidence>
<gene>
    <name evidence="7" type="ordered locus">Hbal_3020</name>
</gene>
<feature type="domain" description="HTH tetR-type" evidence="6">
    <location>
        <begin position="23"/>
        <end position="83"/>
    </location>
</feature>
<sequence length="204" mass="23038">MVESTAKSKKTTTARRAGPKRSEASRLAVQTAALEELASNGWRNFSVDRVAKNAKASKQTIYRWWPTPACLVVQSALENTPKSTDPNTTLKERLSALMSPLINDIRLGDGAHKWRGVILAAADSDEANEIFRNWIAETYRKPVRFVLAEHTNKNLIRRDWDIDFVIESLLGPVWQRVVAMRAPLPENYVDRLVDAVINNLKKDD</sequence>
<dbReference type="Pfam" id="PF00440">
    <property type="entry name" value="TetR_N"/>
    <property type="match status" value="1"/>
</dbReference>
<dbReference type="Gene3D" id="1.10.10.60">
    <property type="entry name" value="Homeodomain-like"/>
    <property type="match status" value="1"/>
</dbReference>
<organism evidence="7 8">
    <name type="scientific">Hirschia baltica (strain ATCC 49814 / DSM 5838 / IFAM 1418)</name>
    <dbReference type="NCBI Taxonomy" id="582402"/>
    <lineage>
        <taxon>Bacteria</taxon>
        <taxon>Pseudomonadati</taxon>
        <taxon>Pseudomonadota</taxon>
        <taxon>Alphaproteobacteria</taxon>
        <taxon>Hyphomonadales</taxon>
        <taxon>Hyphomonadaceae</taxon>
        <taxon>Hirschia</taxon>
    </lineage>
</organism>
<name>C6XRS8_HIRBI</name>
<evidence type="ECO:0000256" key="5">
    <source>
        <dbReference type="SAM" id="MobiDB-lite"/>
    </source>
</evidence>
<dbReference type="PROSITE" id="PS50977">
    <property type="entry name" value="HTH_TETR_2"/>
    <property type="match status" value="1"/>
</dbReference>
<dbReference type="InterPro" id="IPR009057">
    <property type="entry name" value="Homeodomain-like_sf"/>
</dbReference>
<dbReference type="Gene3D" id="1.10.357.10">
    <property type="entry name" value="Tetracycline Repressor, domain 2"/>
    <property type="match status" value="1"/>
</dbReference>
<dbReference type="EMBL" id="CP001678">
    <property type="protein sequence ID" value="ACT60688.1"/>
    <property type="molecule type" value="Genomic_DNA"/>
</dbReference>
<dbReference type="RefSeq" id="WP_015828838.1">
    <property type="nucleotide sequence ID" value="NC_012982.1"/>
</dbReference>
<dbReference type="Pfam" id="PF16859">
    <property type="entry name" value="TetR_C_11"/>
    <property type="match status" value="1"/>
</dbReference>
<feature type="region of interest" description="Disordered" evidence="5">
    <location>
        <begin position="1"/>
        <end position="26"/>
    </location>
</feature>
<keyword evidence="2 4" id="KW-0238">DNA-binding</keyword>
<protein>
    <submittedName>
        <fullName evidence="7">Transcriptional regulator, TetR family</fullName>
    </submittedName>
</protein>
<keyword evidence="3" id="KW-0804">Transcription</keyword>
<evidence type="ECO:0000256" key="4">
    <source>
        <dbReference type="PROSITE-ProRule" id="PRU00335"/>
    </source>
</evidence>
<evidence type="ECO:0000256" key="2">
    <source>
        <dbReference type="ARBA" id="ARBA00023125"/>
    </source>
</evidence>
<dbReference type="Proteomes" id="UP000002745">
    <property type="component" value="Chromosome"/>
</dbReference>
<feature type="compositionally biased region" description="Basic residues" evidence="5">
    <location>
        <begin position="7"/>
        <end position="19"/>
    </location>
</feature>
<accession>C6XRS8</accession>
<evidence type="ECO:0000259" key="6">
    <source>
        <dbReference type="PROSITE" id="PS50977"/>
    </source>
</evidence>
<dbReference type="GO" id="GO:0003700">
    <property type="term" value="F:DNA-binding transcription factor activity"/>
    <property type="evidence" value="ECO:0007669"/>
    <property type="project" value="TreeGrafter"/>
</dbReference>
<dbReference type="InterPro" id="IPR050109">
    <property type="entry name" value="HTH-type_TetR-like_transc_reg"/>
</dbReference>
<reference evidence="8" key="1">
    <citation type="journal article" date="2011" name="J. Bacteriol.">
        <title>Genome sequences of eight morphologically diverse alphaproteobacteria.</title>
        <authorList>
            <consortium name="US DOE Joint Genome Institute"/>
            <person name="Brown P.J."/>
            <person name="Kysela D.T."/>
            <person name="Buechlein A."/>
            <person name="Hemmerich C."/>
            <person name="Brun Y.V."/>
        </authorList>
    </citation>
    <scope>NUCLEOTIDE SEQUENCE [LARGE SCALE GENOMIC DNA]</scope>
    <source>
        <strain evidence="8">ATCC 49814 / DSM 5838 / IFAM 1418</strain>
    </source>
</reference>
<feature type="DNA-binding region" description="H-T-H motif" evidence="4">
    <location>
        <begin position="46"/>
        <end position="65"/>
    </location>
</feature>
<keyword evidence="8" id="KW-1185">Reference proteome</keyword>
<dbReference type="AlphaFoldDB" id="C6XRS8"/>
<dbReference type="HOGENOM" id="CLU_069356_25_6_5"/>
<dbReference type="GO" id="GO:0000976">
    <property type="term" value="F:transcription cis-regulatory region binding"/>
    <property type="evidence" value="ECO:0007669"/>
    <property type="project" value="TreeGrafter"/>
</dbReference>